<evidence type="ECO:0000313" key="3">
    <source>
        <dbReference type="Proteomes" id="UP001266305"/>
    </source>
</evidence>
<gene>
    <name evidence="2" type="ORF">P7K49_026212</name>
</gene>
<evidence type="ECO:0000256" key="1">
    <source>
        <dbReference type="SAM" id="MobiDB-lite"/>
    </source>
</evidence>
<keyword evidence="3" id="KW-1185">Reference proteome</keyword>
<accession>A0ABQ9UCM6</accession>
<dbReference type="Proteomes" id="UP001266305">
    <property type="component" value="Unassembled WGS sequence"/>
</dbReference>
<evidence type="ECO:0000313" key="2">
    <source>
        <dbReference type="EMBL" id="KAK2094796.1"/>
    </source>
</evidence>
<feature type="region of interest" description="Disordered" evidence="1">
    <location>
        <begin position="1"/>
        <end position="25"/>
    </location>
</feature>
<dbReference type="EMBL" id="JASSZA010000013">
    <property type="protein sequence ID" value="KAK2094796.1"/>
    <property type="molecule type" value="Genomic_DNA"/>
</dbReference>
<name>A0ABQ9UCM6_SAGOE</name>
<feature type="region of interest" description="Disordered" evidence="1">
    <location>
        <begin position="147"/>
        <end position="174"/>
    </location>
</feature>
<comment type="caution">
    <text evidence="2">The sequence shown here is derived from an EMBL/GenBank/DDBJ whole genome shotgun (WGS) entry which is preliminary data.</text>
</comment>
<reference evidence="2 3" key="1">
    <citation type="submission" date="2023-05" db="EMBL/GenBank/DDBJ databases">
        <title>B98-5 Cell Line De Novo Hybrid Assembly: An Optical Mapping Approach.</title>
        <authorList>
            <person name="Kananen K."/>
            <person name="Auerbach J.A."/>
            <person name="Kautto E."/>
            <person name="Blachly J.S."/>
        </authorList>
    </citation>
    <scope>NUCLEOTIDE SEQUENCE [LARGE SCALE GENOMIC DNA]</scope>
    <source>
        <strain evidence="2">B95-8</strain>
        <tissue evidence="2">Cell line</tissue>
    </source>
</reference>
<proteinExistence type="predicted"/>
<sequence length="174" mass="18397">MAGTRQSEAEEKPGYAANTVQSLSSSSSVLKVLQETAGMEMSTRAKILAEGGNDAYTKSSAIAGNLGNEGIRMLKIKRVSANEGLFQASSLGNSLAIKTNRSIGAPGANGHILHWSSTFLKPFPPAGSCIWHLGGAEIISQHVAPHRKTEAEHEKRSCHRGAVPPPTAIEQRAQ</sequence>
<protein>
    <submittedName>
        <fullName evidence="2">Uncharacterized protein</fullName>
    </submittedName>
</protein>
<organism evidence="2 3">
    <name type="scientific">Saguinus oedipus</name>
    <name type="common">Cotton-top tamarin</name>
    <name type="synonym">Oedipomidas oedipus</name>
    <dbReference type="NCBI Taxonomy" id="9490"/>
    <lineage>
        <taxon>Eukaryota</taxon>
        <taxon>Metazoa</taxon>
        <taxon>Chordata</taxon>
        <taxon>Craniata</taxon>
        <taxon>Vertebrata</taxon>
        <taxon>Euteleostomi</taxon>
        <taxon>Mammalia</taxon>
        <taxon>Eutheria</taxon>
        <taxon>Euarchontoglires</taxon>
        <taxon>Primates</taxon>
        <taxon>Haplorrhini</taxon>
        <taxon>Platyrrhini</taxon>
        <taxon>Cebidae</taxon>
        <taxon>Callitrichinae</taxon>
        <taxon>Saguinus</taxon>
    </lineage>
</organism>